<keyword evidence="3" id="KW-0862">Zinc</keyword>
<dbReference type="Proteomes" id="UP000828390">
    <property type="component" value="Unassembled WGS sequence"/>
</dbReference>
<evidence type="ECO:0000256" key="4">
    <source>
        <dbReference type="PROSITE-ProRule" id="PRU01343"/>
    </source>
</evidence>
<organism evidence="6 7">
    <name type="scientific">Dreissena polymorpha</name>
    <name type="common">Zebra mussel</name>
    <name type="synonym">Mytilus polymorpha</name>
    <dbReference type="NCBI Taxonomy" id="45954"/>
    <lineage>
        <taxon>Eukaryota</taxon>
        <taxon>Metazoa</taxon>
        <taxon>Spiralia</taxon>
        <taxon>Lophotrochozoa</taxon>
        <taxon>Mollusca</taxon>
        <taxon>Bivalvia</taxon>
        <taxon>Autobranchia</taxon>
        <taxon>Heteroconchia</taxon>
        <taxon>Euheterodonta</taxon>
        <taxon>Imparidentia</taxon>
        <taxon>Neoheterodontei</taxon>
        <taxon>Myida</taxon>
        <taxon>Dreissenoidea</taxon>
        <taxon>Dreissenidae</taxon>
        <taxon>Dreissena</taxon>
    </lineage>
</organism>
<protein>
    <recommendedName>
        <fullName evidence="5">GRF-type domain-containing protein</fullName>
    </recommendedName>
</protein>
<proteinExistence type="predicted"/>
<dbReference type="EMBL" id="JAIWYP010000004">
    <property type="protein sequence ID" value="KAH3830083.1"/>
    <property type="molecule type" value="Genomic_DNA"/>
</dbReference>
<evidence type="ECO:0000313" key="6">
    <source>
        <dbReference type="EMBL" id="KAH3830083.1"/>
    </source>
</evidence>
<accession>A0A9D4H9T8</accession>
<reference evidence="6" key="1">
    <citation type="journal article" date="2019" name="bioRxiv">
        <title>The Genome of the Zebra Mussel, Dreissena polymorpha: A Resource for Invasive Species Research.</title>
        <authorList>
            <person name="McCartney M.A."/>
            <person name="Auch B."/>
            <person name="Kono T."/>
            <person name="Mallez S."/>
            <person name="Zhang Y."/>
            <person name="Obille A."/>
            <person name="Becker A."/>
            <person name="Abrahante J.E."/>
            <person name="Garbe J."/>
            <person name="Badalamenti J.P."/>
            <person name="Herman A."/>
            <person name="Mangelson H."/>
            <person name="Liachko I."/>
            <person name="Sullivan S."/>
            <person name="Sone E.D."/>
            <person name="Koren S."/>
            <person name="Silverstein K.A.T."/>
            <person name="Beckman K.B."/>
            <person name="Gohl D.M."/>
        </authorList>
    </citation>
    <scope>NUCLEOTIDE SEQUENCE</scope>
    <source>
        <strain evidence="6">Duluth1</strain>
        <tissue evidence="6">Whole animal</tissue>
    </source>
</reference>
<keyword evidence="1" id="KW-0479">Metal-binding</keyword>
<dbReference type="InterPro" id="IPR010666">
    <property type="entry name" value="Znf_GRF"/>
</dbReference>
<sequence>MEDQQLLNILAILRSRIRLYYTIMSNTPEEVSMKEIRKEGQNNGRCFFTCNVRTCNYVKWADEQFPIYAGRGKPCTIRTVMKIGPNNGQRYFTYKLPKNKQSKRALIDKSSAPLFKINLKKEFSCGDVILALAS</sequence>
<dbReference type="PROSITE" id="PS51999">
    <property type="entry name" value="ZF_GRF"/>
    <property type="match status" value="1"/>
</dbReference>
<evidence type="ECO:0000256" key="1">
    <source>
        <dbReference type="ARBA" id="ARBA00022723"/>
    </source>
</evidence>
<feature type="domain" description="GRF-type" evidence="5">
    <location>
        <begin position="25"/>
        <end position="64"/>
    </location>
</feature>
<name>A0A9D4H9T8_DREPO</name>
<reference evidence="6" key="2">
    <citation type="submission" date="2020-11" db="EMBL/GenBank/DDBJ databases">
        <authorList>
            <person name="McCartney M.A."/>
            <person name="Auch B."/>
            <person name="Kono T."/>
            <person name="Mallez S."/>
            <person name="Becker A."/>
            <person name="Gohl D.M."/>
            <person name="Silverstein K.A.T."/>
            <person name="Koren S."/>
            <person name="Bechman K.B."/>
            <person name="Herman A."/>
            <person name="Abrahante J.E."/>
            <person name="Garbe J."/>
        </authorList>
    </citation>
    <scope>NUCLEOTIDE SEQUENCE</scope>
    <source>
        <strain evidence="6">Duluth1</strain>
        <tissue evidence="6">Whole animal</tissue>
    </source>
</reference>
<dbReference type="AlphaFoldDB" id="A0A9D4H9T8"/>
<evidence type="ECO:0000256" key="2">
    <source>
        <dbReference type="ARBA" id="ARBA00022771"/>
    </source>
</evidence>
<comment type="caution">
    <text evidence="6">The sequence shown here is derived from an EMBL/GenBank/DDBJ whole genome shotgun (WGS) entry which is preliminary data.</text>
</comment>
<evidence type="ECO:0000259" key="5">
    <source>
        <dbReference type="PROSITE" id="PS51999"/>
    </source>
</evidence>
<keyword evidence="2 4" id="KW-0863">Zinc-finger</keyword>
<gene>
    <name evidence="6" type="ORF">DPMN_103320</name>
</gene>
<dbReference type="GO" id="GO:0008270">
    <property type="term" value="F:zinc ion binding"/>
    <property type="evidence" value="ECO:0007669"/>
    <property type="project" value="UniProtKB-KW"/>
</dbReference>
<dbReference type="Pfam" id="PF06839">
    <property type="entry name" value="Zn_ribbon_GRF"/>
    <property type="match status" value="1"/>
</dbReference>
<keyword evidence="7" id="KW-1185">Reference proteome</keyword>
<evidence type="ECO:0000313" key="7">
    <source>
        <dbReference type="Proteomes" id="UP000828390"/>
    </source>
</evidence>
<evidence type="ECO:0000256" key="3">
    <source>
        <dbReference type="ARBA" id="ARBA00022833"/>
    </source>
</evidence>